<dbReference type="AlphaFoldDB" id="A0AAW2KLJ1"/>
<sequence>MQPNFLIVAWVCFPEEDLDQILGSAEADVRGDASHAPDVITKEKTSDGTPLRPIMEDVPGPSGEIGTQDPSKEEATNTTKGKTRLWGNLRLTYLPFPLKNSFKLLSFSLPACTFPHPD</sequence>
<comment type="caution">
    <text evidence="2">The sequence shown here is derived from an EMBL/GenBank/DDBJ whole genome shotgun (WGS) entry which is preliminary data.</text>
</comment>
<evidence type="ECO:0000256" key="1">
    <source>
        <dbReference type="SAM" id="MobiDB-lite"/>
    </source>
</evidence>
<gene>
    <name evidence="2" type="ORF">Sradi_6146000</name>
</gene>
<reference evidence="2" key="2">
    <citation type="journal article" date="2024" name="Plant">
        <title>Genomic evolution and insights into agronomic trait innovations of Sesamum species.</title>
        <authorList>
            <person name="Miao H."/>
            <person name="Wang L."/>
            <person name="Qu L."/>
            <person name="Liu H."/>
            <person name="Sun Y."/>
            <person name="Le M."/>
            <person name="Wang Q."/>
            <person name="Wei S."/>
            <person name="Zheng Y."/>
            <person name="Lin W."/>
            <person name="Duan Y."/>
            <person name="Cao H."/>
            <person name="Xiong S."/>
            <person name="Wang X."/>
            <person name="Wei L."/>
            <person name="Li C."/>
            <person name="Ma Q."/>
            <person name="Ju M."/>
            <person name="Zhao R."/>
            <person name="Li G."/>
            <person name="Mu C."/>
            <person name="Tian Q."/>
            <person name="Mei H."/>
            <person name="Zhang T."/>
            <person name="Gao T."/>
            <person name="Zhang H."/>
        </authorList>
    </citation>
    <scope>NUCLEOTIDE SEQUENCE</scope>
    <source>
        <strain evidence="2">G02</strain>
    </source>
</reference>
<reference evidence="2" key="1">
    <citation type="submission" date="2020-06" db="EMBL/GenBank/DDBJ databases">
        <authorList>
            <person name="Li T."/>
            <person name="Hu X."/>
            <person name="Zhang T."/>
            <person name="Song X."/>
            <person name="Zhang H."/>
            <person name="Dai N."/>
            <person name="Sheng W."/>
            <person name="Hou X."/>
            <person name="Wei L."/>
        </authorList>
    </citation>
    <scope>NUCLEOTIDE SEQUENCE</scope>
    <source>
        <strain evidence="2">G02</strain>
        <tissue evidence="2">Leaf</tissue>
    </source>
</reference>
<feature type="region of interest" description="Disordered" evidence="1">
    <location>
        <begin position="40"/>
        <end position="81"/>
    </location>
</feature>
<proteinExistence type="predicted"/>
<dbReference type="EMBL" id="JACGWJ010000028">
    <property type="protein sequence ID" value="KAL0307287.1"/>
    <property type="molecule type" value="Genomic_DNA"/>
</dbReference>
<name>A0AAW2KLJ1_SESRA</name>
<organism evidence="2">
    <name type="scientific">Sesamum radiatum</name>
    <name type="common">Black benniseed</name>
    <dbReference type="NCBI Taxonomy" id="300843"/>
    <lineage>
        <taxon>Eukaryota</taxon>
        <taxon>Viridiplantae</taxon>
        <taxon>Streptophyta</taxon>
        <taxon>Embryophyta</taxon>
        <taxon>Tracheophyta</taxon>
        <taxon>Spermatophyta</taxon>
        <taxon>Magnoliopsida</taxon>
        <taxon>eudicotyledons</taxon>
        <taxon>Gunneridae</taxon>
        <taxon>Pentapetalae</taxon>
        <taxon>asterids</taxon>
        <taxon>lamiids</taxon>
        <taxon>Lamiales</taxon>
        <taxon>Pedaliaceae</taxon>
        <taxon>Sesamum</taxon>
    </lineage>
</organism>
<protein>
    <submittedName>
        <fullName evidence="2">Uncharacterized protein</fullName>
    </submittedName>
</protein>
<accession>A0AAW2KLJ1</accession>
<evidence type="ECO:0000313" key="2">
    <source>
        <dbReference type="EMBL" id="KAL0307287.1"/>
    </source>
</evidence>